<dbReference type="RefSeq" id="WP_072745452.1">
    <property type="nucleotide sequence ID" value="NZ_FQXR01000025.1"/>
</dbReference>
<gene>
    <name evidence="1" type="ORF">SAMN02745180_02865</name>
</gene>
<name>A0A1M5Z8S5_9FIRM</name>
<evidence type="ECO:0000313" key="2">
    <source>
        <dbReference type="Proteomes" id="UP000184389"/>
    </source>
</evidence>
<dbReference type="EMBL" id="FQXR01000025">
    <property type="protein sequence ID" value="SHI20636.1"/>
    <property type="molecule type" value="Genomic_DNA"/>
</dbReference>
<proteinExistence type="predicted"/>
<reference evidence="1 2" key="1">
    <citation type="submission" date="2016-11" db="EMBL/GenBank/DDBJ databases">
        <authorList>
            <person name="Jaros S."/>
            <person name="Januszkiewicz K."/>
            <person name="Wedrychowicz H."/>
        </authorList>
    </citation>
    <scope>NUCLEOTIDE SEQUENCE [LARGE SCALE GENOMIC DNA]</scope>
    <source>
        <strain evidence="1 2">DSM 13106</strain>
    </source>
</reference>
<evidence type="ECO:0000313" key="1">
    <source>
        <dbReference type="EMBL" id="SHI20636.1"/>
    </source>
</evidence>
<dbReference type="Proteomes" id="UP000184389">
    <property type="component" value="Unassembled WGS sequence"/>
</dbReference>
<organism evidence="1 2">
    <name type="scientific">Sporanaerobacter acetigenes DSM 13106</name>
    <dbReference type="NCBI Taxonomy" id="1123281"/>
    <lineage>
        <taxon>Bacteria</taxon>
        <taxon>Bacillati</taxon>
        <taxon>Bacillota</taxon>
        <taxon>Tissierellia</taxon>
        <taxon>Tissierellales</taxon>
        <taxon>Sporanaerobacteraceae</taxon>
        <taxon>Sporanaerobacter</taxon>
    </lineage>
</organism>
<keyword evidence="2" id="KW-1185">Reference proteome</keyword>
<dbReference type="AlphaFoldDB" id="A0A1M5Z8S5"/>
<dbReference type="STRING" id="1123281.SAMN02745180_02865"/>
<evidence type="ECO:0008006" key="3">
    <source>
        <dbReference type="Google" id="ProtNLM"/>
    </source>
</evidence>
<protein>
    <recommendedName>
        <fullName evidence="3">Coenzyme PQQ synthesis protein D (PqqD)</fullName>
    </recommendedName>
</protein>
<sequence>MLEKLYNNCLEYKLDNIEVPNSLITNFKLKEDLQVVFKDNKGWVFDYHNSVLYNLNQVASLFVYMTQKGHLYKECVALISNYYKIPVPRVDSDLQSLINNMLKYELLILGK</sequence>
<accession>A0A1M5Z8S5</accession>